<evidence type="ECO:0000313" key="2">
    <source>
        <dbReference type="EMBL" id="MDT2983410.1"/>
    </source>
</evidence>
<reference evidence="2 7" key="3">
    <citation type="submission" date="2023-03" db="EMBL/GenBank/DDBJ databases">
        <authorList>
            <person name="Shen W."/>
            <person name="Cai J."/>
        </authorList>
    </citation>
    <scope>NUCLEOTIDE SEQUENCE [LARGE SCALE GENOMIC DNA]</scope>
    <source>
        <strain evidence="2 7">B516</strain>
    </source>
</reference>
<protein>
    <submittedName>
        <fullName evidence="4">DUF454 domain-containing protein</fullName>
    </submittedName>
    <submittedName>
        <fullName evidence="3">DUF454 family protein</fullName>
    </submittedName>
    <submittedName>
        <fullName evidence="2">YbaN family protein</fullName>
    </submittedName>
</protein>
<organism evidence="4 5">
    <name type="scientific">Enterococcus casseliflavus</name>
    <name type="common">Enterococcus flavescens</name>
    <dbReference type="NCBI Taxonomy" id="37734"/>
    <lineage>
        <taxon>Bacteria</taxon>
        <taxon>Bacillati</taxon>
        <taxon>Bacillota</taxon>
        <taxon>Bacilli</taxon>
        <taxon>Lactobacillales</taxon>
        <taxon>Enterococcaceae</taxon>
        <taxon>Enterococcus</taxon>
    </lineage>
</organism>
<keyword evidence="1" id="KW-1133">Transmembrane helix</keyword>
<dbReference type="GO" id="GO:0005886">
    <property type="term" value="C:plasma membrane"/>
    <property type="evidence" value="ECO:0007669"/>
    <property type="project" value="TreeGrafter"/>
</dbReference>
<dbReference type="Pfam" id="PF04304">
    <property type="entry name" value="DUF454"/>
    <property type="match status" value="1"/>
</dbReference>
<evidence type="ECO:0000313" key="7">
    <source>
        <dbReference type="Proteomes" id="UP001253851"/>
    </source>
</evidence>
<evidence type="ECO:0000313" key="6">
    <source>
        <dbReference type="Proteomes" id="UP000422837"/>
    </source>
</evidence>
<gene>
    <name evidence="4" type="ORF">DW084_04650</name>
    <name evidence="3" type="ORF">GFU50_00435</name>
    <name evidence="2" type="ORF">P7I34_12090</name>
</gene>
<dbReference type="Proteomes" id="UP001253851">
    <property type="component" value="Unassembled WGS sequence"/>
</dbReference>
<dbReference type="PANTHER" id="PTHR35813:SF1">
    <property type="entry name" value="INNER MEMBRANE PROTEIN YBAN"/>
    <property type="match status" value="1"/>
</dbReference>
<keyword evidence="1" id="KW-0472">Membrane</keyword>
<accession>A0A377KPC6</accession>
<reference evidence="4 5" key="1">
    <citation type="submission" date="2018-08" db="EMBL/GenBank/DDBJ databases">
        <title>A genome reference for cultivated species of the human gut microbiota.</title>
        <authorList>
            <person name="Zou Y."/>
            <person name="Xue W."/>
            <person name="Luo G."/>
        </authorList>
    </citation>
    <scope>NUCLEOTIDE SEQUENCE [LARGE SCALE GENOMIC DNA]</scope>
    <source>
        <strain evidence="4 5">AF48-16</strain>
    </source>
</reference>
<feature type="transmembrane region" description="Helical" evidence="1">
    <location>
        <begin position="74"/>
        <end position="93"/>
    </location>
</feature>
<dbReference type="EMBL" id="JARQDZ010000006">
    <property type="protein sequence ID" value="MDT2983410.1"/>
    <property type="molecule type" value="Genomic_DNA"/>
</dbReference>
<dbReference type="RefSeq" id="WP_005226569.1">
    <property type="nucleotide sequence ID" value="NZ_BJMG01000002.1"/>
</dbReference>
<keyword evidence="1" id="KW-0812">Transmembrane</keyword>
<name>A0A377KPC6_ENTCA</name>
<feature type="transmembrane region" description="Helical" evidence="1">
    <location>
        <begin position="99"/>
        <end position="116"/>
    </location>
</feature>
<dbReference type="EMBL" id="QRMZ01000005">
    <property type="protein sequence ID" value="RHK07169.1"/>
    <property type="molecule type" value="Genomic_DNA"/>
</dbReference>
<reference evidence="3 6" key="2">
    <citation type="submission" date="2019-11" db="EMBL/GenBank/DDBJ databases">
        <title>Detection and genome characteristic of a blood enterococcus casselifavus isolate from Zhengzhou,china.</title>
        <authorList>
            <person name="Wen P."/>
        </authorList>
    </citation>
    <scope>NUCLEOTIDE SEQUENCE [LARGE SCALE GENOMIC DNA]</scope>
    <source>
        <strain evidence="3 6">EC291</strain>
    </source>
</reference>
<dbReference type="PANTHER" id="PTHR35813">
    <property type="entry name" value="INNER MEMBRANE PROTEIN YBAN"/>
    <property type="match status" value="1"/>
</dbReference>
<dbReference type="InterPro" id="IPR007401">
    <property type="entry name" value="DUF454"/>
</dbReference>
<dbReference type="AlphaFoldDB" id="A0A377KPC6"/>
<dbReference type="GeneID" id="15140691"/>
<evidence type="ECO:0000313" key="4">
    <source>
        <dbReference type="EMBL" id="RHK07169.1"/>
    </source>
</evidence>
<evidence type="ECO:0000256" key="1">
    <source>
        <dbReference type="SAM" id="Phobius"/>
    </source>
</evidence>
<evidence type="ECO:0000313" key="5">
    <source>
        <dbReference type="Proteomes" id="UP000286288"/>
    </source>
</evidence>
<evidence type="ECO:0000313" key="3">
    <source>
        <dbReference type="EMBL" id="QGN28065.1"/>
    </source>
</evidence>
<proteinExistence type="predicted"/>
<dbReference type="Proteomes" id="UP000286288">
    <property type="component" value="Unassembled WGS sequence"/>
</dbReference>
<dbReference type="EMBL" id="CP046123">
    <property type="protein sequence ID" value="QGN28065.1"/>
    <property type="molecule type" value="Genomic_DNA"/>
</dbReference>
<dbReference type="Proteomes" id="UP000422837">
    <property type="component" value="Chromosome"/>
</dbReference>
<sequence>MKKTLFFLCGSLTFGLGTLGIFLPFLPTTVFYLLTAYFWLRSSDTYYQRLVQSENYQKYIEKPLVQKQLSTKGMVRMFAMMLVVFAIPALLIPNLLVRFVLAAIYLAHVIGITWYLKGRKPAIQKTDQPL</sequence>
<feature type="transmembrane region" description="Helical" evidence="1">
    <location>
        <begin position="12"/>
        <end position="40"/>
    </location>
</feature>